<dbReference type="EMBL" id="JANPWB010000016">
    <property type="protein sequence ID" value="KAJ1082690.1"/>
    <property type="molecule type" value="Genomic_DNA"/>
</dbReference>
<accession>A0AAV7KWY6</accession>
<comment type="caution">
    <text evidence="1">The sequence shown here is derived from an EMBL/GenBank/DDBJ whole genome shotgun (WGS) entry which is preliminary data.</text>
</comment>
<proteinExistence type="predicted"/>
<dbReference type="AlphaFoldDB" id="A0AAV7KWY6"/>
<gene>
    <name evidence="1" type="ORF">NDU88_002855</name>
</gene>
<protein>
    <submittedName>
        <fullName evidence="1">Uncharacterized protein</fullName>
    </submittedName>
</protein>
<evidence type="ECO:0000313" key="1">
    <source>
        <dbReference type="EMBL" id="KAJ1082690.1"/>
    </source>
</evidence>
<feature type="non-terminal residue" evidence="1">
    <location>
        <position position="156"/>
    </location>
</feature>
<name>A0AAV7KWY6_PLEWA</name>
<reference evidence="1" key="1">
    <citation type="journal article" date="2022" name="bioRxiv">
        <title>Sequencing and chromosome-scale assembly of the giantPleurodeles waltlgenome.</title>
        <authorList>
            <person name="Brown T."/>
            <person name="Elewa A."/>
            <person name="Iarovenko S."/>
            <person name="Subramanian E."/>
            <person name="Araus A.J."/>
            <person name="Petzold A."/>
            <person name="Susuki M."/>
            <person name="Suzuki K.-i.T."/>
            <person name="Hayashi T."/>
            <person name="Toyoda A."/>
            <person name="Oliveira C."/>
            <person name="Osipova E."/>
            <person name="Leigh N.D."/>
            <person name="Simon A."/>
            <person name="Yun M.H."/>
        </authorList>
    </citation>
    <scope>NUCLEOTIDE SEQUENCE</scope>
    <source>
        <strain evidence="1">20211129_DDA</strain>
        <tissue evidence="1">Liver</tissue>
    </source>
</reference>
<sequence>HVATASALILGHTASSSRSQLLPRTRETDRPGKSEVDLLFYWDVRGGPCWNGVHRLTQVFPDRELQHSTNLHISGCPREWFPRWPPPPPPFWHANFFFFWWWNDCPSTEMRFSAAVLGNRIWGEAWLVGKPSRPVAEEESCLATKKLVDNSGIKNM</sequence>
<keyword evidence="2" id="KW-1185">Reference proteome</keyword>
<dbReference type="Proteomes" id="UP001066276">
    <property type="component" value="Chromosome 12"/>
</dbReference>
<evidence type="ECO:0000313" key="2">
    <source>
        <dbReference type="Proteomes" id="UP001066276"/>
    </source>
</evidence>
<feature type="non-terminal residue" evidence="1">
    <location>
        <position position="1"/>
    </location>
</feature>
<organism evidence="1 2">
    <name type="scientific">Pleurodeles waltl</name>
    <name type="common">Iberian ribbed newt</name>
    <dbReference type="NCBI Taxonomy" id="8319"/>
    <lineage>
        <taxon>Eukaryota</taxon>
        <taxon>Metazoa</taxon>
        <taxon>Chordata</taxon>
        <taxon>Craniata</taxon>
        <taxon>Vertebrata</taxon>
        <taxon>Euteleostomi</taxon>
        <taxon>Amphibia</taxon>
        <taxon>Batrachia</taxon>
        <taxon>Caudata</taxon>
        <taxon>Salamandroidea</taxon>
        <taxon>Salamandridae</taxon>
        <taxon>Pleurodelinae</taxon>
        <taxon>Pleurodeles</taxon>
    </lineage>
</organism>